<proteinExistence type="predicted"/>
<evidence type="ECO:0000313" key="4">
    <source>
        <dbReference type="Proteomes" id="UP000189114"/>
    </source>
</evidence>
<keyword evidence="2" id="KW-1133">Transmembrane helix</keyword>
<name>A0A1V3KHZ8_9PAST</name>
<accession>A0A1V3KHZ8</accession>
<dbReference type="Proteomes" id="UP000189114">
    <property type="component" value="Unassembled WGS sequence"/>
</dbReference>
<evidence type="ECO:0000313" key="3">
    <source>
        <dbReference type="EMBL" id="OOF76783.1"/>
    </source>
</evidence>
<sequence length="337" mass="40327">MDKKQIYHDLGYSIRKTNNDEIEIKLSFLDGFLRGLFRLIIMVIIIVISISDVKNHQIPFTSIYSSIKGDYMWTFKSDLYIKPIYSDALKGREDFKEQYGFYPKEIPNYLEYKKNYISNYHKWDILELFAKSMLIIVFLFLFFYPHHRTLRLNRKYRVLYSQNIVGTAVVPVPEKGDPLSGILYNRFSIYPFGRGQHFSLSVTLKLFEGKARDGFFLGIYPTPNAEHNEHIVRAMREFFTQDNPEFLQHIGRCYRTPWCRPLIAFCNSLSPIYFPFFHRRKAEKAIAEYQAEWDKLSLKQQQARYHAVQKRQQEINNNLKQQGCYNEVDHRWTWRDD</sequence>
<feature type="coiled-coil region" evidence="1">
    <location>
        <begin position="279"/>
        <end position="318"/>
    </location>
</feature>
<gene>
    <name evidence="3" type="ORF">BKG96_09710</name>
</gene>
<keyword evidence="2" id="KW-0812">Transmembrane</keyword>
<keyword evidence="2" id="KW-0472">Membrane</keyword>
<reference evidence="4" key="1">
    <citation type="submission" date="2016-10" db="EMBL/GenBank/DDBJ databases">
        <title>Rodentibacter gen. nov. and new species.</title>
        <authorList>
            <person name="Christensen H."/>
        </authorList>
    </citation>
    <scope>NUCLEOTIDE SEQUENCE [LARGE SCALE GENOMIC DNA]</scope>
    <source>
        <strain evidence="4">Ppn152</strain>
    </source>
</reference>
<comment type="caution">
    <text evidence="3">The sequence shown here is derived from an EMBL/GenBank/DDBJ whole genome shotgun (WGS) entry which is preliminary data.</text>
</comment>
<keyword evidence="1" id="KW-0175">Coiled coil</keyword>
<evidence type="ECO:0000256" key="1">
    <source>
        <dbReference type="SAM" id="Coils"/>
    </source>
</evidence>
<protein>
    <submittedName>
        <fullName evidence="3">Uncharacterized protein</fullName>
    </submittedName>
</protein>
<feature type="transmembrane region" description="Helical" evidence="2">
    <location>
        <begin position="31"/>
        <end position="50"/>
    </location>
</feature>
<feature type="transmembrane region" description="Helical" evidence="2">
    <location>
        <begin position="128"/>
        <end position="145"/>
    </location>
</feature>
<dbReference type="EMBL" id="MLAE01000066">
    <property type="protein sequence ID" value="OOF76783.1"/>
    <property type="molecule type" value="Genomic_DNA"/>
</dbReference>
<dbReference type="AlphaFoldDB" id="A0A1V3KHZ8"/>
<evidence type="ECO:0000256" key="2">
    <source>
        <dbReference type="SAM" id="Phobius"/>
    </source>
</evidence>
<organism evidence="3 4">
    <name type="scientific">Rodentibacter caecimuris</name>
    <dbReference type="NCBI Taxonomy" id="1796644"/>
    <lineage>
        <taxon>Bacteria</taxon>
        <taxon>Pseudomonadati</taxon>
        <taxon>Pseudomonadota</taxon>
        <taxon>Gammaproteobacteria</taxon>
        <taxon>Pasteurellales</taxon>
        <taxon>Pasteurellaceae</taxon>
        <taxon>Rodentibacter</taxon>
    </lineage>
</organism>